<dbReference type="KEGG" id="lhb:D1010_09585"/>
<reference evidence="1 2" key="1">
    <citation type="submission" date="2019-10" db="EMBL/GenBank/DDBJ databases">
        <title>The completed genome of Lactobacillus harbinensis M1.</title>
        <authorList>
            <person name="Zheng Y."/>
        </authorList>
    </citation>
    <scope>NUCLEOTIDE SEQUENCE [LARGE SCALE GENOMIC DNA]</scope>
    <source>
        <strain evidence="1 2">M1</strain>
    </source>
</reference>
<dbReference type="InterPro" id="IPR051162">
    <property type="entry name" value="T4SS_component"/>
</dbReference>
<dbReference type="RefSeq" id="WP_152260841.1">
    <property type="nucleotide sequence ID" value="NZ_CP045143.1"/>
</dbReference>
<name>A0A5P8M589_9LACO</name>
<evidence type="ECO:0000313" key="2">
    <source>
        <dbReference type="Proteomes" id="UP000326779"/>
    </source>
</evidence>
<dbReference type="AlphaFoldDB" id="A0A5P8M589"/>
<proteinExistence type="predicted"/>
<dbReference type="EMBL" id="CP045143">
    <property type="protein sequence ID" value="QFR23639.1"/>
    <property type="molecule type" value="Genomic_DNA"/>
</dbReference>
<dbReference type="InterPro" id="IPR027417">
    <property type="entry name" value="P-loop_NTPase"/>
</dbReference>
<dbReference type="GO" id="GO:0005524">
    <property type="term" value="F:ATP binding"/>
    <property type="evidence" value="ECO:0007669"/>
    <property type="project" value="UniProtKB-KW"/>
</dbReference>
<gene>
    <name evidence="1" type="ORF">D1010_09585</name>
</gene>
<dbReference type="PANTHER" id="PTHR30121">
    <property type="entry name" value="UNCHARACTERIZED PROTEIN YJGR-RELATED"/>
    <property type="match status" value="1"/>
</dbReference>
<dbReference type="PANTHER" id="PTHR30121:SF6">
    <property type="entry name" value="SLR6007 PROTEIN"/>
    <property type="match status" value="1"/>
</dbReference>
<sequence length="661" mass="74841">MDINLPWKKKKRVQTVHVDPFGLLSQRKQQALNDAGYDTDFLHGIQPAGGLYFDERHAIAGDGYFSVLYISKFPNDPNLFWLAYLTNNPYTIAEVDIKTDSKDKVVGSINRTLNELGDRAQNERKQTDQSNAANDWRELMSYANQLNQAGEIPKLIKVRVLVYGPTMEKLDQRIADLRAQLKGRGYRANVFLFEQKYEYQSFSASYSQQEKWINAKRGQSLPAATLGKGVPFHYQSLQDPLGYPYGRTNTGGTFIFDQFRYTKTRRSFNGMVLGKMGYGKSTLLKMMEEATVVRGNFIRLIDKTKEYQDLVRSQGGVIINLDGSEGRINPWEVFPTITDRDGLTVNEKSSFAQTIAKLSGDLAQLNNDFTDTDLKEVRMLIRAHYVERKLIPPNYMNVDSDQPITSLAANAYPTYASFMAFLRRVQQNPSLLAVTIHDRVLDMLITTITDLLDGHGAMFDGPSTIRNLSDQQIVLYDTSAVANMEPAVFRVQLSSALSLIWADALKNGRGQNYLLRQGKITADQIRFLNVLFDESHNLINTNNIAAVEYVSNFEREMRKFRAGVVFATQSPQEMVPEGAASTDVAKLKTIFELTQFKTMFNLDDSLLHRMRELLGDSFTDSEYAAIPDLEVGQAIMSLGSKQSYRVKFLPSERQLKLFDGQ</sequence>
<accession>A0A5P8M589</accession>
<keyword evidence="1" id="KW-0547">Nucleotide-binding</keyword>
<keyword evidence="1" id="KW-0067">ATP-binding</keyword>
<dbReference type="Gene3D" id="3.40.50.300">
    <property type="entry name" value="P-loop containing nucleotide triphosphate hydrolases"/>
    <property type="match status" value="2"/>
</dbReference>
<dbReference type="Proteomes" id="UP000326779">
    <property type="component" value="Chromosome"/>
</dbReference>
<evidence type="ECO:0000313" key="1">
    <source>
        <dbReference type="EMBL" id="QFR23639.1"/>
    </source>
</evidence>
<protein>
    <submittedName>
        <fullName evidence="1">ATP-binding protein</fullName>
    </submittedName>
</protein>
<dbReference type="SUPFAM" id="SSF52540">
    <property type="entry name" value="P-loop containing nucleoside triphosphate hydrolases"/>
    <property type="match status" value="1"/>
</dbReference>
<organism evidence="1 2">
    <name type="scientific">Schleiferilactobacillus harbinensis</name>
    <dbReference type="NCBI Taxonomy" id="304207"/>
    <lineage>
        <taxon>Bacteria</taxon>
        <taxon>Bacillati</taxon>
        <taxon>Bacillota</taxon>
        <taxon>Bacilli</taxon>
        <taxon>Lactobacillales</taxon>
        <taxon>Lactobacillaceae</taxon>
        <taxon>Schleiferilactobacillus</taxon>
    </lineage>
</organism>